<protein>
    <submittedName>
        <fullName evidence="1">MPDZ isoform 12</fullName>
    </submittedName>
</protein>
<dbReference type="AlphaFoldDB" id="A0A2J8XI09"/>
<dbReference type="EMBL" id="NDHI03003365">
    <property type="protein sequence ID" value="PNJ81657.1"/>
    <property type="molecule type" value="Genomic_DNA"/>
</dbReference>
<proteinExistence type="predicted"/>
<evidence type="ECO:0000313" key="1">
    <source>
        <dbReference type="EMBL" id="PNJ81657.1"/>
    </source>
</evidence>
<gene>
    <name evidence="1" type="ORF">CR201_G0001761</name>
</gene>
<feature type="non-terminal residue" evidence="1">
    <location>
        <position position="1"/>
    </location>
</feature>
<sequence>SASKISQDVDKEDEFGYSWSKLSFCDAFNYKRY</sequence>
<comment type="caution">
    <text evidence="1">The sequence shown here is derived from an EMBL/GenBank/DDBJ whole genome shotgun (WGS) entry which is preliminary data.</text>
</comment>
<organism evidence="1">
    <name type="scientific">Pongo abelii</name>
    <name type="common">Sumatran orangutan</name>
    <name type="synonym">Pongo pygmaeus abelii</name>
    <dbReference type="NCBI Taxonomy" id="9601"/>
    <lineage>
        <taxon>Eukaryota</taxon>
        <taxon>Metazoa</taxon>
        <taxon>Chordata</taxon>
        <taxon>Craniata</taxon>
        <taxon>Vertebrata</taxon>
        <taxon>Euteleostomi</taxon>
        <taxon>Mammalia</taxon>
        <taxon>Eutheria</taxon>
        <taxon>Euarchontoglires</taxon>
        <taxon>Primates</taxon>
        <taxon>Haplorrhini</taxon>
        <taxon>Catarrhini</taxon>
        <taxon>Hominidae</taxon>
        <taxon>Pongo</taxon>
    </lineage>
</organism>
<name>A0A2J8XI09_PONAB</name>
<reference evidence="1" key="1">
    <citation type="submission" date="2017-12" db="EMBL/GenBank/DDBJ databases">
        <title>High-resolution comparative analysis of great ape genomes.</title>
        <authorList>
            <person name="Pollen A."/>
            <person name="Hastie A."/>
            <person name="Hormozdiari F."/>
            <person name="Dougherty M."/>
            <person name="Liu R."/>
            <person name="Chaisson M."/>
            <person name="Hoppe E."/>
            <person name="Hill C."/>
            <person name="Pang A."/>
            <person name="Hillier L."/>
            <person name="Baker C."/>
            <person name="Armstrong J."/>
            <person name="Shendure J."/>
            <person name="Paten B."/>
            <person name="Wilson R."/>
            <person name="Chao H."/>
            <person name="Schneider V."/>
            <person name="Ventura M."/>
            <person name="Kronenberg Z."/>
            <person name="Murali S."/>
            <person name="Gordon D."/>
            <person name="Cantsilieris S."/>
            <person name="Munson K."/>
            <person name="Nelson B."/>
            <person name="Raja A."/>
            <person name="Underwood J."/>
            <person name="Diekhans M."/>
            <person name="Fiddes I."/>
            <person name="Haussler D."/>
            <person name="Eichler E."/>
        </authorList>
    </citation>
    <scope>NUCLEOTIDE SEQUENCE [LARGE SCALE GENOMIC DNA]</scope>
    <source>
        <strain evidence="1">Susie</strain>
    </source>
</reference>
<accession>A0A2J8XI09</accession>